<feature type="compositionally biased region" description="Basic and acidic residues" evidence="1">
    <location>
        <begin position="17"/>
        <end position="36"/>
    </location>
</feature>
<reference evidence="3" key="1">
    <citation type="submission" date="2022-11" db="EMBL/GenBank/DDBJ databases">
        <authorList>
            <person name="Petersen C."/>
        </authorList>
    </citation>
    <scope>NUCLEOTIDE SEQUENCE</scope>
    <source>
        <strain evidence="3">IBT 34128</strain>
    </source>
</reference>
<feature type="compositionally biased region" description="Gly residues" evidence="1">
    <location>
        <begin position="260"/>
        <end position="287"/>
    </location>
</feature>
<comment type="caution">
    <text evidence="3">The sequence shown here is derived from an EMBL/GenBank/DDBJ whole genome shotgun (WGS) entry which is preliminary data.</text>
</comment>
<evidence type="ECO:0000259" key="2">
    <source>
        <dbReference type="SMART" id="SM01233"/>
    </source>
</evidence>
<feature type="compositionally biased region" description="Basic and acidic residues" evidence="1">
    <location>
        <begin position="115"/>
        <end position="134"/>
    </location>
</feature>
<dbReference type="GeneID" id="81393001"/>
<proteinExistence type="predicted"/>
<keyword evidence="4" id="KW-1185">Reference proteome</keyword>
<feature type="compositionally biased region" description="Basic and acidic residues" evidence="1">
    <location>
        <begin position="246"/>
        <end position="258"/>
    </location>
</feature>
<dbReference type="RefSeq" id="XP_056514900.1">
    <property type="nucleotide sequence ID" value="XM_056653833.1"/>
</dbReference>
<accession>A0A9W9FT80</accession>
<feature type="region of interest" description="Disordered" evidence="1">
    <location>
        <begin position="1"/>
        <end position="304"/>
    </location>
</feature>
<name>A0A9W9FT80_9EURO</name>
<dbReference type="AlphaFoldDB" id="A0A9W9FT80"/>
<evidence type="ECO:0000313" key="3">
    <source>
        <dbReference type="EMBL" id="KAJ5105904.1"/>
    </source>
</evidence>
<feature type="compositionally biased region" description="Basic and acidic residues" evidence="1">
    <location>
        <begin position="82"/>
        <end position="96"/>
    </location>
</feature>
<dbReference type="InterPro" id="IPR006861">
    <property type="entry name" value="HABP4_PAIRBP1-bd"/>
</dbReference>
<reference evidence="3" key="2">
    <citation type="journal article" date="2023" name="IMA Fungus">
        <title>Comparative genomic study of the Penicillium genus elucidates a diverse pangenome and 15 lateral gene transfer events.</title>
        <authorList>
            <person name="Petersen C."/>
            <person name="Sorensen T."/>
            <person name="Nielsen M.R."/>
            <person name="Sondergaard T.E."/>
            <person name="Sorensen J.L."/>
            <person name="Fitzpatrick D.A."/>
            <person name="Frisvad J.C."/>
            <person name="Nielsen K.L."/>
        </authorList>
    </citation>
    <scope>NUCLEOTIDE SEQUENCE</scope>
    <source>
        <strain evidence="3">IBT 34128</strain>
    </source>
</reference>
<dbReference type="SMART" id="SM01233">
    <property type="entry name" value="HABP4_PAI-RBP1"/>
    <property type="match status" value="1"/>
</dbReference>
<protein>
    <recommendedName>
        <fullName evidence="2">Hyaluronan/mRNA-binding protein domain-containing protein</fullName>
    </recommendedName>
</protein>
<evidence type="ECO:0000313" key="4">
    <source>
        <dbReference type="Proteomes" id="UP001141434"/>
    </source>
</evidence>
<dbReference type="OrthoDB" id="5426471at2759"/>
<evidence type="ECO:0000256" key="1">
    <source>
        <dbReference type="SAM" id="MobiDB-lite"/>
    </source>
</evidence>
<feature type="compositionally biased region" description="Basic and acidic residues" evidence="1">
    <location>
        <begin position="180"/>
        <end position="197"/>
    </location>
</feature>
<dbReference type="EMBL" id="JAPMSZ010000004">
    <property type="protein sequence ID" value="KAJ5105904.1"/>
    <property type="molecule type" value="Genomic_DNA"/>
</dbReference>
<feature type="domain" description="Hyaluronan/mRNA-binding protein" evidence="2">
    <location>
        <begin position="89"/>
        <end position="179"/>
    </location>
</feature>
<sequence length="304" mass="32878">MIQNSTPTDPPQPPTRAVDRPVPRHGKRDAPKEPIDQPRLSESNARRGGRVTGGNEAAFRDRNAGRINNRQKPTDEAAPPSRRGERSGRGRGDRQSRTGQTDTRKQVQQGWGADSGEKTWDDERQAENIAKDDETAPQTPADEEAKELVDNSKSYSDYLAEQAQKDTLAAKPVRAANEGSKADKKWAEAKELKRGEGEDSYIQATQEKTKREKQRKEKNFLDVDLRFVEQPRSGPSNGPRGGRGGRGSDRPRGGDRGRAGPRGGAPRGGGAPRDGGAPRGGRGGPRGPAGPTVDEKNFPSLGGN</sequence>
<feature type="compositionally biased region" description="Basic and acidic residues" evidence="1">
    <location>
        <begin position="207"/>
        <end position="229"/>
    </location>
</feature>
<organism evidence="3 4">
    <name type="scientific">Penicillium alfredii</name>
    <dbReference type="NCBI Taxonomy" id="1506179"/>
    <lineage>
        <taxon>Eukaryota</taxon>
        <taxon>Fungi</taxon>
        <taxon>Dikarya</taxon>
        <taxon>Ascomycota</taxon>
        <taxon>Pezizomycotina</taxon>
        <taxon>Eurotiomycetes</taxon>
        <taxon>Eurotiomycetidae</taxon>
        <taxon>Eurotiales</taxon>
        <taxon>Aspergillaceae</taxon>
        <taxon>Penicillium</taxon>
    </lineage>
</organism>
<dbReference type="Proteomes" id="UP001141434">
    <property type="component" value="Unassembled WGS sequence"/>
</dbReference>
<gene>
    <name evidence="3" type="ORF">NUU61_003251</name>
</gene>
<dbReference type="Gene3D" id="6.10.140.1040">
    <property type="match status" value="1"/>
</dbReference>